<protein>
    <submittedName>
        <fullName evidence="2">F-box domain-containing protein</fullName>
    </submittedName>
</protein>
<organism evidence="1 2">
    <name type="scientific">Panagrolaimus sp. PS1159</name>
    <dbReference type="NCBI Taxonomy" id="55785"/>
    <lineage>
        <taxon>Eukaryota</taxon>
        <taxon>Metazoa</taxon>
        <taxon>Ecdysozoa</taxon>
        <taxon>Nematoda</taxon>
        <taxon>Chromadorea</taxon>
        <taxon>Rhabditida</taxon>
        <taxon>Tylenchina</taxon>
        <taxon>Panagrolaimomorpha</taxon>
        <taxon>Panagrolaimoidea</taxon>
        <taxon>Panagrolaimidae</taxon>
        <taxon>Panagrolaimus</taxon>
    </lineage>
</organism>
<dbReference type="WBParaSite" id="PS1159_v2.g24073.t1">
    <property type="protein sequence ID" value="PS1159_v2.g24073.t1"/>
    <property type="gene ID" value="PS1159_v2.g24073"/>
</dbReference>
<evidence type="ECO:0000313" key="1">
    <source>
        <dbReference type="Proteomes" id="UP000887580"/>
    </source>
</evidence>
<proteinExistence type="predicted"/>
<accession>A0AC35G4Q8</accession>
<sequence length="166" mass="19986">MRFLDLEYKDLSFPLNVIDHLLGISLQYIFLSHFSDQNYLLKLAFSKLQRLRQLESYSFKEITPKTFKDLIGTNQMQKKVLCFKIGRLSYDIKAEEIFQFHDIHMNTHGEFRLWYHTKNKILSPEAEKLLSEIQTIMNVRKERRISTCKIIIDFVFREYEFPEIPV</sequence>
<evidence type="ECO:0000313" key="2">
    <source>
        <dbReference type="WBParaSite" id="PS1159_v2.g24073.t1"/>
    </source>
</evidence>
<reference evidence="2" key="1">
    <citation type="submission" date="2022-11" db="UniProtKB">
        <authorList>
            <consortium name="WormBaseParasite"/>
        </authorList>
    </citation>
    <scope>IDENTIFICATION</scope>
</reference>
<name>A0AC35G4Q8_9BILA</name>
<dbReference type="Proteomes" id="UP000887580">
    <property type="component" value="Unplaced"/>
</dbReference>